<dbReference type="HOGENOM" id="CLU_1494257_0_0_7"/>
<proteinExistence type="predicted"/>
<dbReference type="Proteomes" id="UP000001880">
    <property type="component" value="Chromosome"/>
</dbReference>
<accession>D0LGC5</accession>
<dbReference type="STRING" id="502025.Hoch_5673"/>
<protein>
    <recommendedName>
        <fullName evidence="4">DUF2383 domain-containing protein</fullName>
    </recommendedName>
</protein>
<dbReference type="AlphaFoldDB" id="D0LGC5"/>
<name>D0LGC5_HALO1</name>
<dbReference type="KEGG" id="hoh:Hoch_5673"/>
<gene>
    <name evidence="2" type="ordered locus">Hoch_5673</name>
</gene>
<dbReference type="RefSeq" id="WP_012830742.1">
    <property type="nucleotide sequence ID" value="NC_013440.1"/>
</dbReference>
<evidence type="ECO:0000313" key="3">
    <source>
        <dbReference type="Proteomes" id="UP000001880"/>
    </source>
</evidence>
<dbReference type="InterPro" id="IPR012347">
    <property type="entry name" value="Ferritin-like"/>
</dbReference>
<evidence type="ECO:0008006" key="4">
    <source>
        <dbReference type="Google" id="ProtNLM"/>
    </source>
</evidence>
<evidence type="ECO:0000256" key="1">
    <source>
        <dbReference type="SAM" id="MobiDB-lite"/>
    </source>
</evidence>
<reference evidence="2 3" key="1">
    <citation type="journal article" date="2010" name="Stand. Genomic Sci.">
        <title>Complete genome sequence of Haliangium ochraceum type strain (SMP-2).</title>
        <authorList>
            <consortium name="US DOE Joint Genome Institute (JGI-PGF)"/>
            <person name="Ivanova N."/>
            <person name="Daum C."/>
            <person name="Lang E."/>
            <person name="Abt B."/>
            <person name="Kopitz M."/>
            <person name="Saunders E."/>
            <person name="Lapidus A."/>
            <person name="Lucas S."/>
            <person name="Glavina Del Rio T."/>
            <person name="Nolan M."/>
            <person name="Tice H."/>
            <person name="Copeland A."/>
            <person name="Cheng J.F."/>
            <person name="Chen F."/>
            <person name="Bruce D."/>
            <person name="Goodwin L."/>
            <person name="Pitluck S."/>
            <person name="Mavromatis K."/>
            <person name="Pati A."/>
            <person name="Mikhailova N."/>
            <person name="Chen A."/>
            <person name="Palaniappan K."/>
            <person name="Land M."/>
            <person name="Hauser L."/>
            <person name="Chang Y.J."/>
            <person name="Jeffries C.D."/>
            <person name="Detter J.C."/>
            <person name="Brettin T."/>
            <person name="Rohde M."/>
            <person name="Goker M."/>
            <person name="Bristow J."/>
            <person name="Markowitz V."/>
            <person name="Eisen J.A."/>
            <person name="Hugenholtz P."/>
            <person name="Kyrpides N.C."/>
            <person name="Klenk H.P."/>
        </authorList>
    </citation>
    <scope>NUCLEOTIDE SEQUENCE [LARGE SCALE GENOMIC DNA]</scope>
    <source>
        <strain evidence="3">DSM 14365 / CIP 107738 / JCM 11303 / AJ 13395 / SMP-2</strain>
    </source>
</reference>
<dbReference type="Gene3D" id="1.20.1260.10">
    <property type="match status" value="1"/>
</dbReference>
<feature type="region of interest" description="Disordered" evidence="1">
    <location>
        <begin position="1"/>
        <end position="34"/>
    </location>
</feature>
<dbReference type="EMBL" id="CP001804">
    <property type="protein sequence ID" value="ACY18150.1"/>
    <property type="molecule type" value="Genomic_DNA"/>
</dbReference>
<sequence>MSEDTRDQPLVSDRSPSLARARAEREHPSPTADADEIAVLNRLVEAEVQAAAVCREAQSALQRVGAPRASDALAEVQDGHGHNRSKLTAVIAALGASAPEADECGPVLAQSPEDMGYLGDEAAVIAAVTRTEDELLSRYREAEGRAAMPAQAQAPLREMSEALTAKLGQLKRVTSGDGRI</sequence>
<keyword evidence="3" id="KW-1185">Reference proteome</keyword>
<evidence type="ECO:0000313" key="2">
    <source>
        <dbReference type="EMBL" id="ACY18150.1"/>
    </source>
</evidence>
<organism evidence="2 3">
    <name type="scientific">Haliangium ochraceum (strain DSM 14365 / JCM 11303 / SMP-2)</name>
    <dbReference type="NCBI Taxonomy" id="502025"/>
    <lineage>
        <taxon>Bacteria</taxon>
        <taxon>Pseudomonadati</taxon>
        <taxon>Myxococcota</taxon>
        <taxon>Polyangia</taxon>
        <taxon>Haliangiales</taxon>
        <taxon>Kofleriaceae</taxon>
        <taxon>Haliangium</taxon>
    </lineage>
</organism>